<dbReference type="STRING" id="47885.APT59_00740"/>
<sequence>MTRAAWLLAALLPLAGGAAASARLELQPQPAGAQVQLCFTDEDAPLSYELVIELHGPGGVARTRQAGAARGDDCPVTTRLGAAPGSLIEATLSWQRQGQAQPAIERRLQL</sequence>
<reference evidence="2 3" key="1">
    <citation type="submission" date="2017-06" db="EMBL/GenBank/DDBJ databases">
        <title>Evolution towards high GC content and high-temperature stress adaptation in endophytic Pseudomonas oryzihabitans impacted its plant-growth promoting traits.</title>
        <authorList>
            <person name="Nascimento F.X."/>
        </authorList>
    </citation>
    <scope>NUCLEOTIDE SEQUENCE [LARGE SCALE GENOMIC DNA]</scope>
    <source>
        <strain evidence="2 3">MS8</strain>
    </source>
</reference>
<evidence type="ECO:0000256" key="1">
    <source>
        <dbReference type="SAM" id="SignalP"/>
    </source>
</evidence>
<name>A0A2Z5A3P0_9PSED</name>
<dbReference type="RefSeq" id="WP_208693430.1">
    <property type="nucleotide sequence ID" value="NZ_CP022198.1"/>
</dbReference>
<gene>
    <name evidence="2" type="ORF">CE139_02550</name>
</gene>
<proteinExistence type="predicted"/>
<keyword evidence="1" id="KW-0732">Signal</keyword>
<evidence type="ECO:0000313" key="2">
    <source>
        <dbReference type="EMBL" id="AXA64729.1"/>
    </source>
</evidence>
<feature type="signal peptide" evidence="1">
    <location>
        <begin position="1"/>
        <end position="20"/>
    </location>
</feature>
<dbReference type="Proteomes" id="UP000250579">
    <property type="component" value="Chromosome"/>
</dbReference>
<protein>
    <recommendedName>
        <fullName evidence="4">3-phosphoglycerate kinase</fullName>
    </recommendedName>
</protein>
<evidence type="ECO:0000313" key="3">
    <source>
        <dbReference type="Proteomes" id="UP000250579"/>
    </source>
</evidence>
<dbReference type="EMBL" id="CP022198">
    <property type="protein sequence ID" value="AXA64729.1"/>
    <property type="molecule type" value="Genomic_DNA"/>
</dbReference>
<dbReference type="AlphaFoldDB" id="A0A2Z5A3P0"/>
<evidence type="ECO:0008006" key="4">
    <source>
        <dbReference type="Google" id="ProtNLM"/>
    </source>
</evidence>
<accession>A0A2Z5A3P0</accession>
<feature type="chain" id="PRO_5016407548" description="3-phosphoglycerate kinase" evidence="1">
    <location>
        <begin position="21"/>
        <end position="110"/>
    </location>
</feature>
<organism evidence="2 3">
    <name type="scientific">Pseudomonas oryzihabitans</name>
    <dbReference type="NCBI Taxonomy" id="47885"/>
    <lineage>
        <taxon>Bacteria</taxon>
        <taxon>Pseudomonadati</taxon>
        <taxon>Pseudomonadota</taxon>
        <taxon>Gammaproteobacteria</taxon>
        <taxon>Pseudomonadales</taxon>
        <taxon>Pseudomonadaceae</taxon>
        <taxon>Pseudomonas</taxon>
    </lineage>
</organism>